<feature type="binding site" evidence="9">
    <location>
        <position position="137"/>
    </location>
    <ligand>
        <name>Zn(2+)</name>
        <dbReference type="ChEBI" id="CHEBI:29105"/>
        <label>1</label>
        <note>catalytic</note>
    </ligand>
</feature>
<evidence type="ECO:0000313" key="12">
    <source>
        <dbReference type="Proteomes" id="UP000070549"/>
    </source>
</evidence>
<dbReference type="EC" id="3.1.26.11" evidence="9"/>
<dbReference type="InterPro" id="IPR013471">
    <property type="entry name" value="RNase_Z/BN"/>
</dbReference>
<evidence type="ECO:0000256" key="8">
    <source>
        <dbReference type="ARBA" id="ARBA00022833"/>
    </source>
</evidence>
<feature type="binding site" evidence="9">
    <location>
        <position position="208"/>
    </location>
    <ligand>
        <name>Zn(2+)</name>
        <dbReference type="ChEBI" id="CHEBI:29105"/>
        <label>1</label>
        <note>catalytic</note>
    </ligand>
</feature>
<comment type="subunit">
    <text evidence="2 9">Homodimer.</text>
</comment>
<feature type="binding site" evidence="9">
    <location>
        <position position="64"/>
    </location>
    <ligand>
        <name>Zn(2+)</name>
        <dbReference type="ChEBI" id="CHEBI:29105"/>
        <label>2</label>
        <note>catalytic</note>
    </ligand>
</feature>
<dbReference type="NCBIfam" id="NF000801">
    <property type="entry name" value="PRK00055.1-3"/>
    <property type="match status" value="1"/>
</dbReference>
<evidence type="ECO:0000256" key="4">
    <source>
        <dbReference type="ARBA" id="ARBA00022722"/>
    </source>
</evidence>
<dbReference type="NCBIfam" id="TIGR02651">
    <property type="entry name" value="RNase_Z"/>
    <property type="match status" value="1"/>
</dbReference>
<evidence type="ECO:0000313" key="11">
    <source>
        <dbReference type="EMBL" id="KXB05247.1"/>
    </source>
</evidence>
<evidence type="ECO:0000256" key="7">
    <source>
        <dbReference type="ARBA" id="ARBA00022801"/>
    </source>
</evidence>
<keyword evidence="7 9" id="KW-0378">Hydrolase</keyword>
<dbReference type="HAMAP" id="MF_01818">
    <property type="entry name" value="RNase_Z_BN"/>
    <property type="match status" value="1"/>
</dbReference>
<feature type="binding site" evidence="9">
    <location>
        <position position="62"/>
    </location>
    <ligand>
        <name>Zn(2+)</name>
        <dbReference type="ChEBI" id="CHEBI:29105"/>
        <label>1</label>
        <note>catalytic</note>
    </ligand>
</feature>
<protein>
    <recommendedName>
        <fullName evidence="9">Ribonuclease Z</fullName>
        <shortName evidence="9">RNase Z</shortName>
        <ecNumber evidence="9">3.1.26.11</ecNumber>
    </recommendedName>
    <alternativeName>
        <fullName evidence="9">tRNA 3 endonuclease</fullName>
    </alternativeName>
    <alternativeName>
        <fullName evidence="9">tRNase Z</fullName>
    </alternativeName>
</protein>
<dbReference type="GO" id="GO:0042802">
    <property type="term" value="F:identical protein binding"/>
    <property type="evidence" value="ECO:0007669"/>
    <property type="project" value="UniProtKB-ARBA"/>
</dbReference>
<feature type="binding site" evidence="9">
    <location>
        <position position="60"/>
    </location>
    <ligand>
        <name>Zn(2+)</name>
        <dbReference type="ChEBI" id="CHEBI:29105"/>
        <label>1</label>
        <note>catalytic</note>
    </ligand>
</feature>
<comment type="similarity">
    <text evidence="9">Belongs to the RNase Z family.</text>
</comment>
<evidence type="ECO:0000259" key="10">
    <source>
        <dbReference type="SMART" id="SM00849"/>
    </source>
</evidence>
<dbReference type="InterPro" id="IPR001279">
    <property type="entry name" value="Metallo-B-lactamas"/>
</dbReference>
<evidence type="ECO:0000256" key="9">
    <source>
        <dbReference type="HAMAP-Rule" id="MF_01818"/>
    </source>
</evidence>
<feature type="active site" description="Proton acceptor" evidence="9">
    <location>
        <position position="64"/>
    </location>
</feature>
<dbReference type="PANTHER" id="PTHR46018">
    <property type="entry name" value="ZINC PHOSPHODIESTERASE ELAC PROTEIN 1"/>
    <property type="match status" value="1"/>
</dbReference>
<organism evidence="11 12">
    <name type="scientific">candidate division MSBL1 archaeon SCGC-AAA382A03</name>
    <dbReference type="NCBI Taxonomy" id="1698278"/>
    <lineage>
        <taxon>Archaea</taxon>
        <taxon>Methanobacteriati</taxon>
        <taxon>Methanobacteriota</taxon>
        <taxon>candidate division MSBL1</taxon>
    </lineage>
</organism>
<dbReference type="Proteomes" id="UP000070549">
    <property type="component" value="Unassembled WGS sequence"/>
</dbReference>
<dbReference type="Pfam" id="PF12706">
    <property type="entry name" value="Lactamase_B_2"/>
    <property type="match status" value="1"/>
</dbReference>
<feature type="binding site" evidence="9">
    <location>
        <position position="266"/>
    </location>
    <ligand>
        <name>Zn(2+)</name>
        <dbReference type="ChEBI" id="CHEBI:29105"/>
        <label>2</label>
        <note>catalytic</note>
    </ligand>
</feature>
<keyword evidence="5 9" id="KW-0479">Metal-binding</keyword>
<feature type="domain" description="Metallo-beta-lactamase" evidence="10">
    <location>
        <begin position="18"/>
        <end position="198"/>
    </location>
</feature>
<feature type="binding site" evidence="9">
    <location>
        <position position="208"/>
    </location>
    <ligand>
        <name>Zn(2+)</name>
        <dbReference type="ChEBI" id="CHEBI:29105"/>
        <label>2</label>
        <note>catalytic</note>
    </ligand>
</feature>
<name>A0A133VFP2_9EURY</name>
<gene>
    <name evidence="9" type="primary">rnz</name>
    <name evidence="11" type="ORF">AKJ49_01195</name>
</gene>
<sequence length="303" mass="34008">MKIIFLGTGGSFPTKKRGLISIAIRRKGEVLLFDCGEGTQRQMTWTEISPMKIDAVFLTHFHGDHFLGLPGLIQTMSLMDRERELKIFGPLGTETKISSLLKIPCYNSNFEISIDELSPGDEINREEYEIKTVETNHSVSGLAYSIIEEERPGKFYPKKAERLGIKPGPDYSRLQEGESIELENGKKVNPNQVIGPSRPGRKITYSGDTRPSKKISKLAENSDVLIHEGTFSNELEEEAEKASHCTAKKAAEIAKEAKVEKLILVHPSPRYPNLSKLEKEAQKIFSNSIYAEDLMDIKVELKD</sequence>
<dbReference type="GO" id="GO:0008270">
    <property type="term" value="F:zinc ion binding"/>
    <property type="evidence" value="ECO:0007669"/>
    <property type="project" value="UniProtKB-UniRule"/>
</dbReference>
<evidence type="ECO:0000256" key="3">
    <source>
        <dbReference type="ARBA" id="ARBA00022694"/>
    </source>
</evidence>
<evidence type="ECO:0000256" key="1">
    <source>
        <dbReference type="ARBA" id="ARBA00000402"/>
    </source>
</evidence>
<dbReference type="EMBL" id="LHYC01000026">
    <property type="protein sequence ID" value="KXB05247.1"/>
    <property type="molecule type" value="Genomic_DNA"/>
</dbReference>
<proteinExistence type="inferred from homology"/>
<dbReference type="FunFam" id="3.60.15.10:FF:000002">
    <property type="entry name" value="Ribonuclease Z"/>
    <property type="match status" value="1"/>
</dbReference>
<dbReference type="InterPro" id="IPR036866">
    <property type="entry name" value="RibonucZ/Hydroxyglut_hydro"/>
</dbReference>
<feature type="binding site" evidence="9">
    <location>
        <position position="65"/>
    </location>
    <ligand>
        <name>Zn(2+)</name>
        <dbReference type="ChEBI" id="CHEBI:29105"/>
        <label>2</label>
        <note>catalytic</note>
    </ligand>
</feature>
<evidence type="ECO:0000256" key="6">
    <source>
        <dbReference type="ARBA" id="ARBA00022759"/>
    </source>
</evidence>
<keyword evidence="12" id="KW-1185">Reference proteome</keyword>
<dbReference type="AlphaFoldDB" id="A0A133VFP2"/>
<keyword evidence="8 9" id="KW-0862">Zinc</keyword>
<dbReference type="PANTHER" id="PTHR46018:SF2">
    <property type="entry name" value="ZINC PHOSPHODIESTERASE ELAC PROTEIN 1"/>
    <property type="match status" value="1"/>
</dbReference>
<dbReference type="Pfam" id="PF23023">
    <property type="entry name" value="Anti-Pycsar_Apyc1"/>
    <property type="match status" value="1"/>
</dbReference>
<dbReference type="SUPFAM" id="SSF56281">
    <property type="entry name" value="Metallo-hydrolase/oxidoreductase"/>
    <property type="match status" value="1"/>
</dbReference>
<dbReference type="PATRIC" id="fig|1698278.3.peg.181"/>
<dbReference type="GO" id="GO:0042781">
    <property type="term" value="F:3'-tRNA processing endoribonuclease activity"/>
    <property type="evidence" value="ECO:0007669"/>
    <property type="project" value="UniProtKB-UniRule"/>
</dbReference>
<comment type="cofactor">
    <cofactor evidence="9">
        <name>Zn(2+)</name>
        <dbReference type="ChEBI" id="CHEBI:29105"/>
    </cofactor>
    <text evidence="9">Binds 2 Zn(2+) ions.</text>
</comment>
<accession>A0A133VFP2</accession>
<evidence type="ECO:0000256" key="2">
    <source>
        <dbReference type="ARBA" id="ARBA00011738"/>
    </source>
</evidence>
<dbReference type="Gene3D" id="3.60.15.10">
    <property type="entry name" value="Ribonuclease Z/Hydroxyacylglutathione hydrolase-like"/>
    <property type="match status" value="1"/>
</dbReference>
<keyword evidence="6 9" id="KW-0255">Endonuclease</keyword>
<evidence type="ECO:0000256" key="5">
    <source>
        <dbReference type="ARBA" id="ARBA00022723"/>
    </source>
</evidence>
<reference evidence="11 12" key="1">
    <citation type="journal article" date="2016" name="Sci. Rep.">
        <title>Metabolic traits of an uncultured archaeal lineage -MSBL1- from brine pools of the Red Sea.</title>
        <authorList>
            <person name="Mwirichia R."/>
            <person name="Alam I."/>
            <person name="Rashid M."/>
            <person name="Vinu M."/>
            <person name="Ba-Alawi W."/>
            <person name="Anthony Kamau A."/>
            <person name="Kamanda Ngugi D."/>
            <person name="Goker M."/>
            <person name="Klenk H.P."/>
            <person name="Bajic V."/>
            <person name="Stingl U."/>
        </authorList>
    </citation>
    <scope>NUCLEOTIDE SEQUENCE [LARGE SCALE GENOMIC DNA]</scope>
    <source>
        <strain evidence="11">SCGC-AAA382A03</strain>
    </source>
</reference>
<dbReference type="CDD" id="cd07717">
    <property type="entry name" value="RNaseZ_ZiPD-like_MBL-fold"/>
    <property type="match status" value="1"/>
</dbReference>
<keyword evidence="4 9" id="KW-0540">Nuclease</keyword>
<keyword evidence="3 9" id="KW-0819">tRNA processing</keyword>
<comment type="catalytic activity">
    <reaction evidence="1 9">
        <text>Endonucleolytic cleavage of RNA, removing extra 3' nucleotides from tRNA precursor, generating 3' termini of tRNAs. A 3'-hydroxy group is left at the tRNA terminus and a 5'-phosphoryl group is left at the trailer molecule.</text>
        <dbReference type="EC" id="3.1.26.11"/>
    </reaction>
</comment>
<comment type="caution">
    <text evidence="11">The sequence shown here is derived from an EMBL/GenBank/DDBJ whole genome shotgun (WGS) entry which is preliminary data.</text>
</comment>
<dbReference type="SMART" id="SM00849">
    <property type="entry name" value="Lactamase_B"/>
    <property type="match status" value="1"/>
</dbReference>
<comment type="function">
    <text evidence="9">Zinc phosphodiesterase, which displays some tRNA 3'-processing endonuclease activity. Probably involved in tRNA maturation, by removing a 3'-trailer from precursor tRNA.</text>
</comment>